<feature type="domain" description="PAC" evidence="8">
    <location>
        <begin position="800"/>
        <end position="852"/>
    </location>
</feature>
<dbReference type="SMART" id="SM00065">
    <property type="entry name" value="GAF"/>
    <property type="match status" value="1"/>
</dbReference>
<dbReference type="SUPFAM" id="SSF55785">
    <property type="entry name" value="PYP-like sensor domain (PAS domain)"/>
    <property type="match status" value="4"/>
</dbReference>
<dbReference type="Gene3D" id="3.30.450.20">
    <property type="entry name" value="PAS domain"/>
    <property type="match status" value="4"/>
</dbReference>
<dbReference type="OrthoDB" id="9808408at2"/>
<dbReference type="InterPro" id="IPR000014">
    <property type="entry name" value="PAS"/>
</dbReference>
<dbReference type="PANTHER" id="PTHR43304">
    <property type="entry name" value="PHYTOCHROME-LIKE PROTEIN CPH1"/>
    <property type="match status" value="1"/>
</dbReference>
<dbReference type="Pfam" id="PF08447">
    <property type="entry name" value="PAS_3"/>
    <property type="match status" value="3"/>
</dbReference>
<dbReference type="SUPFAM" id="SSF47384">
    <property type="entry name" value="Homodimeric domain of signal transducing histidine kinase"/>
    <property type="match status" value="1"/>
</dbReference>
<dbReference type="InterPro" id="IPR036097">
    <property type="entry name" value="HisK_dim/P_sf"/>
</dbReference>
<dbReference type="PANTHER" id="PTHR43304:SF1">
    <property type="entry name" value="PAC DOMAIN-CONTAINING PROTEIN"/>
    <property type="match status" value="1"/>
</dbReference>
<evidence type="ECO:0000256" key="1">
    <source>
        <dbReference type="ARBA" id="ARBA00000085"/>
    </source>
</evidence>
<dbReference type="InterPro" id="IPR052162">
    <property type="entry name" value="Sensor_kinase/Photoreceptor"/>
</dbReference>
<evidence type="ECO:0000256" key="4">
    <source>
        <dbReference type="ARBA" id="ARBA00022679"/>
    </source>
</evidence>
<dbReference type="Gene3D" id="3.30.565.10">
    <property type="entry name" value="Histidine kinase-like ATPase, C-terminal domain"/>
    <property type="match status" value="1"/>
</dbReference>
<dbReference type="SMART" id="SM00388">
    <property type="entry name" value="HisKA"/>
    <property type="match status" value="1"/>
</dbReference>
<evidence type="ECO:0000313" key="10">
    <source>
        <dbReference type="Proteomes" id="UP000181790"/>
    </source>
</evidence>
<dbReference type="InterPro" id="IPR004358">
    <property type="entry name" value="Sig_transdc_His_kin-like_C"/>
</dbReference>
<feature type="domain" description="PAS" evidence="7">
    <location>
        <begin position="473"/>
        <end position="543"/>
    </location>
</feature>
<dbReference type="Pfam" id="PF13185">
    <property type="entry name" value="GAF_2"/>
    <property type="match status" value="1"/>
</dbReference>
<dbReference type="RefSeq" id="WP_071501219.1">
    <property type="nucleotide sequence ID" value="NZ_MORL01000001.1"/>
</dbReference>
<dbReference type="AlphaFoldDB" id="A0A1S2VS28"/>
<dbReference type="InterPro" id="IPR005467">
    <property type="entry name" value="His_kinase_dom"/>
</dbReference>
<sequence>MPRDKRVSIAGKPANPEAISGKFSFQKTTAGIAVLWPAGIGSERMSDFMISDANPAFRQFLTCPPDPVSGIRLSELPAAISANLINAASNVMLDGGIQRCLIGNQVACTLTKSGEGVEVICLPAPADPAQTTGGRQLQPPPDAAPDQIWKRLRLLQILHEWLLEQHQEEMQLSGSFLNQIYALIPCNRITLLRFDPKTDTAEIDRRLLNGVLEETPEKGLSAGFFRVPPLINGDILLDNNLLHDTYKELGDWNPYARGFRSFIMVPLFRDYHYLGVFALFSTQQSFFTEAHINLLKEIAGQLSIVLLQKKIHKEIREQNQKLEIRDTAHIEEIKKLSLVQKNILELTDVGIIAFNALGEVDIANPASERMLGSVAGGLSAKKSEGIFSDFSFDITTASGESGETLSYRAILSQLIHIGHFQAKGTLQNKQGDKLPILLTATTLLDEHREKSGFVVMLSDMSRIVAVENQLHERNRLLTAFFDSTAALHCVTNKKGYFVLLNPLWEKVLGYSLSELMATPYIDFLHPDDVKKTLSAVDAFLQHKLLQNDTTFVNRYRHKNGGYRLIEWTSSLSGEVMISSARDITDQHIMHQRLKAINRRLQLATKASQQGIWEYNARKDRFIWDKRTCEIYGVSPERMTKGFSFGDFYALIHEEDKPVLLNDFVTLGETINYTRILRIPLPDGRIRFVENYGLLLTDKDGKPVKATGVVADITSRMEAEEALLESEQRFREIADNVDEAFFIFTTNPFQFLYVNAAYERLWGVNKNQFYKNPALLANAIATDDLPLVRTFYEQTMAGTEGQVEFRIKSKAHVWQWVLMRIFIKRDEQGKPLRYIGLASDITSRKEKELVLHEALVREQDLNKLKSQFVSTASHEFRTPLMTMQTCIDLIKWYVERPDASAKEAIYRQLRIMQDEIKSFSELLSDILTVGRIDAGKVTMHLADADMVNVVNGVISTHFARRNDNREVSLFVKGTPYTIPVDENLMTHVLVNLLSNAFKFSAENPELTLDFSSASQLVITVQDRGIGIPAAELPSLFQAFFRASNTAAIQGTGLGLVIARQFVELHQGVLTVDSIEKQGTTFTIRLPRKTKINLS</sequence>
<dbReference type="CDD" id="cd00130">
    <property type="entry name" value="PAS"/>
    <property type="match status" value="2"/>
</dbReference>
<dbReference type="PROSITE" id="PS50112">
    <property type="entry name" value="PAS"/>
    <property type="match status" value="2"/>
</dbReference>
<comment type="caution">
    <text evidence="9">The sequence shown here is derived from an EMBL/GenBank/DDBJ whole genome shotgun (WGS) entry which is preliminary data.</text>
</comment>
<comment type="catalytic activity">
    <reaction evidence="1">
        <text>ATP + protein L-histidine = ADP + protein N-phospho-L-histidine.</text>
        <dbReference type="EC" id="2.7.13.3"/>
    </reaction>
</comment>
<keyword evidence="3" id="KW-0597">Phosphoprotein</keyword>
<dbReference type="CDD" id="cd00082">
    <property type="entry name" value="HisKA"/>
    <property type="match status" value="1"/>
</dbReference>
<keyword evidence="4" id="KW-0808">Transferase</keyword>
<dbReference type="NCBIfam" id="TIGR00229">
    <property type="entry name" value="sensory_box"/>
    <property type="match status" value="3"/>
</dbReference>
<dbReference type="Gene3D" id="1.10.287.130">
    <property type="match status" value="1"/>
</dbReference>
<keyword evidence="5" id="KW-0418">Kinase</keyword>
<proteinExistence type="predicted"/>
<dbReference type="InterPro" id="IPR013655">
    <property type="entry name" value="PAS_fold_3"/>
</dbReference>
<dbReference type="PROSITE" id="PS50113">
    <property type="entry name" value="PAC"/>
    <property type="match status" value="3"/>
</dbReference>
<evidence type="ECO:0000259" key="6">
    <source>
        <dbReference type="PROSITE" id="PS50109"/>
    </source>
</evidence>
<evidence type="ECO:0000256" key="5">
    <source>
        <dbReference type="ARBA" id="ARBA00022777"/>
    </source>
</evidence>
<evidence type="ECO:0000259" key="8">
    <source>
        <dbReference type="PROSITE" id="PS50113"/>
    </source>
</evidence>
<dbReference type="Gene3D" id="2.10.70.100">
    <property type="match status" value="1"/>
</dbReference>
<dbReference type="InterPro" id="IPR035965">
    <property type="entry name" value="PAS-like_dom_sf"/>
</dbReference>
<gene>
    <name evidence="9" type="ORF">BLX24_01000</name>
</gene>
<dbReference type="InterPro" id="IPR029016">
    <property type="entry name" value="GAF-like_dom_sf"/>
</dbReference>
<feature type="domain" description="Histidine kinase" evidence="6">
    <location>
        <begin position="870"/>
        <end position="1088"/>
    </location>
</feature>
<dbReference type="InterPro" id="IPR003594">
    <property type="entry name" value="HATPase_dom"/>
</dbReference>
<accession>A0A1S2VS28</accession>
<dbReference type="EMBL" id="MORL01000001">
    <property type="protein sequence ID" value="OIN60718.1"/>
    <property type="molecule type" value="Genomic_DNA"/>
</dbReference>
<dbReference type="Pfam" id="PF00512">
    <property type="entry name" value="HisKA"/>
    <property type="match status" value="1"/>
</dbReference>
<keyword evidence="10" id="KW-1185">Reference proteome</keyword>
<evidence type="ECO:0000256" key="2">
    <source>
        <dbReference type="ARBA" id="ARBA00012438"/>
    </source>
</evidence>
<dbReference type="FunFam" id="3.30.565.10:FF:000006">
    <property type="entry name" value="Sensor histidine kinase WalK"/>
    <property type="match status" value="1"/>
</dbReference>
<organism evidence="9 10">
    <name type="scientific">Arsenicibacter rosenii</name>
    <dbReference type="NCBI Taxonomy" id="1750698"/>
    <lineage>
        <taxon>Bacteria</taxon>
        <taxon>Pseudomonadati</taxon>
        <taxon>Bacteroidota</taxon>
        <taxon>Cytophagia</taxon>
        <taxon>Cytophagales</taxon>
        <taxon>Spirosomataceae</taxon>
        <taxon>Arsenicibacter</taxon>
    </lineage>
</organism>
<feature type="domain" description="PAS" evidence="7">
    <location>
        <begin position="725"/>
        <end position="798"/>
    </location>
</feature>
<evidence type="ECO:0000256" key="3">
    <source>
        <dbReference type="ARBA" id="ARBA00022553"/>
    </source>
</evidence>
<dbReference type="SMART" id="SM00091">
    <property type="entry name" value="PAS"/>
    <property type="match status" value="4"/>
</dbReference>
<dbReference type="SUPFAM" id="SSF55781">
    <property type="entry name" value="GAF domain-like"/>
    <property type="match status" value="1"/>
</dbReference>
<reference evidence="9 10" key="1">
    <citation type="submission" date="2016-10" db="EMBL/GenBank/DDBJ databases">
        <title>Arsenicibacter rosenii gen. nov., sp. nov., an efficient arsenic-methylating bacterium isolated from an arsenic-contaminated paddy soil.</title>
        <authorList>
            <person name="Huang K."/>
        </authorList>
    </citation>
    <scope>NUCLEOTIDE SEQUENCE [LARGE SCALE GENOMIC DNA]</scope>
    <source>
        <strain evidence="9 10">SM-1</strain>
    </source>
</reference>
<dbReference type="Gene3D" id="3.30.450.40">
    <property type="match status" value="1"/>
</dbReference>
<dbReference type="InterPro" id="IPR003661">
    <property type="entry name" value="HisK_dim/P_dom"/>
</dbReference>
<dbReference type="Pfam" id="PF02518">
    <property type="entry name" value="HATPase_c"/>
    <property type="match status" value="1"/>
</dbReference>
<dbReference type="InterPro" id="IPR000700">
    <property type="entry name" value="PAS-assoc_C"/>
</dbReference>
<dbReference type="InterPro" id="IPR001610">
    <property type="entry name" value="PAC"/>
</dbReference>
<dbReference type="SMART" id="SM00387">
    <property type="entry name" value="HATPase_c"/>
    <property type="match status" value="1"/>
</dbReference>
<dbReference type="PROSITE" id="PS50109">
    <property type="entry name" value="HIS_KIN"/>
    <property type="match status" value="1"/>
</dbReference>
<dbReference type="Pfam" id="PF13426">
    <property type="entry name" value="PAS_9"/>
    <property type="match status" value="1"/>
</dbReference>
<name>A0A1S2VS28_9BACT</name>
<evidence type="ECO:0000313" key="9">
    <source>
        <dbReference type="EMBL" id="OIN60718.1"/>
    </source>
</evidence>
<dbReference type="SUPFAM" id="SSF55874">
    <property type="entry name" value="ATPase domain of HSP90 chaperone/DNA topoisomerase II/histidine kinase"/>
    <property type="match status" value="1"/>
</dbReference>
<dbReference type="CDD" id="cd00075">
    <property type="entry name" value="HATPase"/>
    <property type="match status" value="1"/>
</dbReference>
<dbReference type="InterPro" id="IPR036890">
    <property type="entry name" value="HATPase_C_sf"/>
</dbReference>
<protein>
    <recommendedName>
        <fullName evidence="2">histidine kinase</fullName>
        <ecNumber evidence="2">2.7.13.3</ecNumber>
    </recommendedName>
</protein>
<dbReference type="SMART" id="SM00086">
    <property type="entry name" value="PAC"/>
    <property type="match status" value="4"/>
</dbReference>
<dbReference type="GO" id="GO:0000155">
    <property type="term" value="F:phosphorelay sensor kinase activity"/>
    <property type="evidence" value="ECO:0007669"/>
    <property type="project" value="InterPro"/>
</dbReference>
<dbReference type="Proteomes" id="UP000181790">
    <property type="component" value="Unassembled WGS sequence"/>
</dbReference>
<dbReference type="EC" id="2.7.13.3" evidence="2"/>
<dbReference type="InterPro" id="IPR003018">
    <property type="entry name" value="GAF"/>
</dbReference>
<feature type="domain" description="PAC" evidence="8">
    <location>
        <begin position="420"/>
        <end position="472"/>
    </location>
</feature>
<evidence type="ECO:0000259" key="7">
    <source>
        <dbReference type="PROSITE" id="PS50112"/>
    </source>
</evidence>
<feature type="domain" description="PAC" evidence="8">
    <location>
        <begin position="672"/>
        <end position="724"/>
    </location>
</feature>
<dbReference type="PRINTS" id="PR00344">
    <property type="entry name" value="BCTRLSENSOR"/>
</dbReference>